<feature type="transmembrane region" description="Helical" evidence="1">
    <location>
        <begin position="252"/>
        <end position="271"/>
    </location>
</feature>
<feature type="domain" description="Neurotransmitter-gated ion-channel transmembrane" evidence="2">
    <location>
        <begin position="112"/>
        <end position="189"/>
    </location>
</feature>
<feature type="transmembrane region" description="Helical" evidence="1">
    <location>
        <begin position="140"/>
        <end position="158"/>
    </location>
</feature>
<dbReference type="PANTHER" id="PTHR18945">
    <property type="entry name" value="NEUROTRANSMITTER GATED ION CHANNEL"/>
    <property type="match status" value="1"/>
</dbReference>
<keyword evidence="1" id="KW-1133">Transmembrane helix</keyword>
<organism evidence="3 4">
    <name type="scientific">Acrobeloides nanus</name>
    <dbReference type="NCBI Taxonomy" id="290746"/>
    <lineage>
        <taxon>Eukaryota</taxon>
        <taxon>Metazoa</taxon>
        <taxon>Ecdysozoa</taxon>
        <taxon>Nematoda</taxon>
        <taxon>Chromadorea</taxon>
        <taxon>Rhabditida</taxon>
        <taxon>Tylenchina</taxon>
        <taxon>Cephalobomorpha</taxon>
        <taxon>Cephaloboidea</taxon>
        <taxon>Cephalobidae</taxon>
        <taxon>Acrobeloides</taxon>
    </lineage>
</organism>
<dbReference type="InterPro" id="IPR036719">
    <property type="entry name" value="Neuro-gated_channel_TM_sf"/>
</dbReference>
<dbReference type="InterPro" id="IPR038050">
    <property type="entry name" value="Neuro_actylchol_rec"/>
</dbReference>
<feature type="transmembrane region" description="Helical" evidence="1">
    <location>
        <begin position="105"/>
        <end position="128"/>
    </location>
</feature>
<dbReference type="Gene3D" id="1.20.58.390">
    <property type="entry name" value="Neurotransmitter-gated ion-channel transmembrane domain"/>
    <property type="match status" value="1"/>
</dbReference>
<evidence type="ECO:0000313" key="3">
    <source>
        <dbReference type="Proteomes" id="UP000887540"/>
    </source>
</evidence>
<dbReference type="GO" id="GO:0004888">
    <property type="term" value="F:transmembrane signaling receptor activity"/>
    <property type="evidence" value="ECO:0007669"/>
    <property type="project" value="InterPro"/>
</dbReference>
<dbReference type="Proteomes" id="UP000887540">
    <property type="component" value="Unplaced"/>
</dbReference>
<dbReference type="SUPFAM" id="SSF90112">
    <property type="entry name" value="Neurotransmitter-gated ion-channel transmembrane pore"/>
    <property type="match status" value="1"/>
</dbReference>
<keyword evidence="1" id="KW-0812">Transmembrane</keyword>
<protein>
    <submittedName>
        <fullName evidence="4">Neurotransmitter-gated ion-channel transmembrane domain-containing protein</fullName>
    </submittedName>
</protein>
<name>A0A914DKU5_9BILA</name>
<dbReference type="InterPro" id="IPR006029">
    <property type="entry name" value="Neurotrans-gated_channel_TM"/>
</dbReference>
<dbReference type="WBParaSite" id="ACRNAN_scaffold2764.g22272.t1">
    <property type="protein sequence ID" value="ACRNAN_scaffold2764.g22272.t1"/>
    <property type="gene ID" value="ACRNAN_scaffold2764.g22272"/>
</dbReference>
<dbReference type="GO" id="GO:0016020">
    <property type="term" value="C:membrane"/>
    <property type="evidence" value="ECO:0007669"/>
    <property type="project" value="InterPro"/>
</dbReference>
<sequence length="287" mass="33059">MDQTRPKFDYEEGKVKYLMTKLTSEEKEQIKYEGGRQLCNVFFFRIIPESIAVGILNIPVWRNKLEPTFAKLFEKNVHVEQTHYTHESTVVSEAKFVIEIRRKPLHYVVSLVVPSYIIAILSVAGLYARFSTKPERQERFTLGVTSILTMAVLSLIVSEKVPHSAKHVPFLIQYFLYNIVVITIATALTWPILSLGRRGSLLEAKFPPKLLLLVFFVKTEKFRIYLDDDTPFELNRKVIAETWEKLASHIDMLCMIVFLLFVSVPTFFIFIQCAQLIQVHDVGVVSG</sequence>
<proteinExistence type="predicted"/>
<feature type="transmembrane region" description="Helical" evidence="1">
    <location>
        <begin position="170"/>
        <end position="193"/>
    </location>
</feature>
<reference evidence="4" key="1">
    <citation type="submission" date="2022-11" db="UniProtKB">
        <authorList>
            <consortium name="WormBaseParasite"/>
        </authorList>
    </citation>
    <scope>IDENTIFICATION</scope>
</reference>
<dbReference type="CDD" id="cd19051">
    <property type="entry name" value="LGIC_TM_cation"/>
    <property type="match status" value="1"/>
</dbReference>
<accession>A0A914DKU5</accession>
<dbReference type="Pfam" id="PF02932">
    <property type="entry name" value="Neur_chan_memb"/>
    <property type="match status" value="1"/>
</dbReference>
<dbReference type="AlphaFoldDB" id="A0A914DKU5"/>
<evidence type="ECO:0000259" key="2">
    <source>
        <dbReference type="Pfam" id="PF02932"/>
    </source>
</evidence>
<evidence type="ECO:0000313" key="4">
    <source>
        <dbReference type="WBParaSite" id="ACRNAN_scaffold2764.g22272.t1"/>
    </source>
</evidence>
<dbReference type="GO" id="GO:0005216">
    <property type="term" value="F:monoatomic ion channel activity"/>
    <property type="evidence" value="ECO:0007669"/>
    <property type="project" value="InterPro"/>
</dbReference>
<evidence type="ECO:0000256" key="1">
    <source>
        <dbReference type="SAM" id="Phobius"/>
    </source>
</evidence>
<keyword evidence="3" id="KW-1185">Reference proteome</keyword>
<dbReference type="InterPro" id="IPR006201">
    <property type="entry name" value="Neur_channel"/>
</dbReference>
<keyword evidence="1" id="KW-0472">Membrane</keyword>